<feature type="region of interest" description="Disordered" evidence="8">
    <location>
        <begin position="802"/>
        <end position="842"/>
    </location>
</feature>
<evidence type="ECO:0000256" key="4">
    <source>
        <dbReference type="ARBA" id="ARBA00023015"/>
    </source>
</evidence>
<keyword evidence="6 7" id="KW-0539">Nucleus</keyword>
<feature type="region of interest" description="Disordered" evidence="8">
    <location>
        <begin position="1"/>
        <end position="52"/>
    </location>
</feature>
<dbReference type="PANTHER" id="PTHR12346">
    <property type="entry name" value="SIN3B-RELATED"/>
    <property type="match status" value="1"/>
</dbReference>
<evidence type="ECO:0000256" key="2">
    <source>
        <dbReference type="ARBA" id="ARBA00022491"/>
    </source>
</evidence>
<dbReference type="SUPFAM" id="SSF47762">
    <property type="entry name" value="PAH2 domain"/>
    <property type="match status" value="3"/>
</dbReference>
<accession>A0A2P6NXF3</accession>
<dbReference type="FunFam" id="1.20.1160.11:FF:000001">
    <property type="entry name" value="Paired amphipathic helix protein Sin3"/>
    <property type="match status" value="1"/>
</dbReference>
<dbReference type="EMBL" id="MDYQ01000008">
    <property type="protein sequence ID" value="PRP88642.1"/>
    <property type="molecule type" value="Genomic_DNA"/>
</dbReference>
<feature type="region of interest" description="Disordered" evidence="8">
    <location>
        <begin position="158"/>
        <end position="202"/>
    </location>
</feature>
<organism evidence="10 11">
    <name type="scientific">Planoprotostelium fungivorum</name>
    <dbReference type="NCBI Taxonomy" id="1890364"/>
    <lineage>
        <taxon>Eukaryota</taxon>
        <taxon>Amoebozoa</taxon>
        <taxon>Evosea</taxon>
        <taxon>Variosea</taxon>
        <taxon>Cavosteliida</taxon>
        <taxon>Cavosteliaceae</taxon>
        <taxon>Planoprotostelium</taxon>
    </lineage>
</organism>
<dbReference type="GO" id="GO:0000118">
    <property type="term" value="C:histone deacetylase complex"/>
    <property type="evidence" value="ECO:0007669"/>
    <property type="project" value="TreeGrafter"/>
</dbReference>
<protein>
    <submittedName>
        <fullName evidence="10">Paired amphipathic helix containing protein</fullName>
    </submittedName>
</protein>
<dbReference type="InterPro" id="IPR031693">
    <property type="entry name" value="Sin3_C"/>
</dbReference>
<feature type="region of interest" description="Disordered" evidence="8">
    <location>
        <begin position="410"/>
        <end position="501"/>
    </location>
</feature>
<evidence type="ECO:0000256" key="3">
    <source>
        <dbReference type="ARBA" id="ARBA00022737"/>
    </source>
</evidence>
<evidence type="ECO:0000313" key="11">
    <source>
        <dbReference type="Proteomes" id="UP000241769"/>
    </source>
</evidence>
<dbReference type="OrthoDB" id="10265969at2759"/>
<dbReference type="SMART" id="SM00761">
    <property type="entry name" value="HDAC_interact"/>
    <property type="match status" value="1"/>
</dbReference>
<feature type="domain" description="Histone deacetylase interacting" evidence="9">
    <location>
        <begin position="601"/>
        <end position="700"/>
    </location>
</feature>
<reference evidence="10 11" key="1">
    <citation type="journal article" date="2018" name="Genome Biol. Evol.">
        <title>Multiple Roots of Fruiting Body Formation in Amoebozoa.</title>
        <authorList>
            <person name="Hillmann F."/>
            <person name="Forbes G."/>
            <person name="Novohradska S."/>
            <person name="Ferling I."/>
            <person name="Riege K."/>
            <person name="Groth M."/>
            <person name="Westermann M."/>
            <person name="Marz M."/>
            <person name="Spaller T."/>
            <person name="Winckler T."/>
            <person name="Schaap P."/>
            <person name="Glockner G."/>
        </authorList>
    </citation>
    <scope>NUCLEOTIDE SEQUENCE [LARGE SCALE GENOMIC DNA]</scope>
    <source>
        <strain evidence="10 11">Jena</strain>
    </source>
</reference>
<dbReference type="Pfam" id="PF08295">
    <property type="entry name" value="Sin3_corepress"/>
    <property type="match status" value="1"/>
</dbReference>
<evidence type="ECO:0000256" key="1">
    <source>
        <dbReference type="ARBA" id="ARBA00004123"/>
    </source>
</evidence>
<gene>
    <name evidence="10" type="ORF">PROFUN_02738</name>
</gene>
<keyword evidence="3" id="KW-0677">Repeat</keyword>
<evidence type="ECO:0000256" key="7">
    <source>
        <dbReference type="PROSITE-ProRule" id="PRU00810"/>
    </source>
</evidence>
<dbReference type="Pfam" id="PF16879">
    <property type="entry name" value="Sin3a_C"/>
    <property type="match status" value="1"/>
</dbReference>
<dbReference type="PANTHER" id="PTHR12346:SF0">
    <property type="entry name" value="SIN3A, ISOFORM G"/>
    <property type="match status" value="1"/>
</dbReference>
<feature type="compositionally biased region" description="Low complexity" evidence="8">
    <location>
        <begin position="410"/>
        <end position="420"/>
    </location>
</feature>
<evidence type="ECO:0000256" key="5">
    <source>
        <dbReference type="ARBA" id="ARBA00023163"/>
    </source>
</evidence>
<feature type="compositionally biased region" description="Polar residues" evidence="8">
    <location>
        <begin position="110"/>
        <end position="132"/>
    </location>
</feature>
<dbReference type="Gene3D" id="1.20.1160.11">
    <property type="entry name" value="Paired amphipathic helix"/>
    <property type="match status" value="3"/>
</dbReference>
<feature type="compositionally biased region" description="Basic and acidic residues" evidence="8">
    <location>
        <begin position="431"/>
        <end position="489"/>
    </location>
</feature>
<comment type="caution">
    <text evidence="10">The sequence shown here is derived from an EMBL/GenBank/DDBJ whole genome shotgun (WGS) entry which is preliminary data.</text>
</comment>
<dbReference type="GO" id="GO:0000122">
    <property type="term" value="P:negative regulation of transcription by RNA polymerase II"/>
    <property type="evidence" value="ECO:0007669"/>
    <property type="project" value="TreeGrafter"/>
</dbReference>
<dbReference type="GO" id="GO:0003714">
    <property type="term" value="F:transcription corepressor activity"/>
    <property type="evidence" value="ECO:0007669"/>
    <property type="project" value="InterPro"/>
</dbReference>
<feature type="compositionally biased region" description="Pro residues" evidence="8">
    <location>
        <begin position="179"/>
        <end position="196"/>
    </location>
</feature>
<evidence type="ECO:0000259" key="9">
    <source>
        <dbReference type="SMART" id="SM00761"/>
    </source>
</evidence>
<evidence type="ECO:0000313" key="10">
    <source>
        <dbReference type="EMBL" id="PRP88642.1"/>
    </source>
</evidence>
<evidence type="ECO:0000256" key="8">
    <source>
        <dbReference type="SAM" id="MobiDB-lite"/>
    </source>
</evidence>
<dbReference type="InterPro" id="IPR036600">
    <property type="entry name" value="PAH_sf"/>
</dbReference>
<feature type="compositionally biased region" description="Basic and acidic residues" evidence="8">
    <location>
        <begin position="802"/>
        <end position="832"/>
    </location>
</feature>
<dbReference type="InterPro" id="IPR013194">
    <property type="entry name" value="HDAC_interact_dom"/>
</dbReference>
<dbReference type="Pfam" id="PF02671">
    <property type="entry name" value="PAH"/>
    <property type="match status" value="3"/>
</dbReference>
<evidence type="ECO:0000256" key="6">
    <source>
        <dbReference type="ARBA" id="ARBA00023242"/>
    </source>
</evidence>
<feature type="region of interest" description="Disordered" evidence="8">
    <location>
        <begin position="78"/>
        <end position="142"/>
    </location>
</feature>
<feature type="compositionally biased region" description="Polar residues" evidence="8">
    <location>
        <begin position="14"/>
        <end position="23"/>
    </location>
</feature>
<dbReference type="GO" id="GO:0000785">
    <property type="term" value="C:chromatin"/>
    <property type="evidence" value="ECO:0007669"/>
    <property type="project" value="TreeGrafter"/>
</dbReference>
<keyword evidence="2" id="KW-0678">Repressor</keyword>
<dbReference type="PROSITE" id="PS51477">
    <property type="entry name" value="PAH"/>
    <property type="match status" value="3"/>
</dbReference>
<proteinExistence type="predicted"/>
<sequence length="1319" mass="150514">MKRGREDIPPHPGVSNSNVSPTASMLMGGQNDPNKHPRRLDYAGPHSTNIPVLSHPSPHAHVGQMGHGVPPTLPPMASHESMESYPGMQRGGSQPPYMISSPRYPPPSPHNVSMSKPPNSDKPPTSMYTMGTHQPPMAHVGQSRHDLIHPPLPAMHPRPGPPNVYHPSSPLASPMHRPVGPPHPPPQPPNGHPPPVHMGAQPQGRQIKFESALDFLDQVKLQFAEQPKVYNQFLDIMKDFKAQCIDTPGVIARVSELFKGHKNLIFGFNTFLPPGYKIEAVPDDEPVVITTPSGAMPASISIPQQVSVPPPAPQPPLIQPPPAAPAVPAAATGNLNPGRKALEFDHARGYVKKIKQRFALQPHVYKSFLKILHTYHQEQHTIKDVYEHVAVLFAKHPDLLDEFTQFLPDPMAAQPPAAAPSRSKKPTRKKEKVEKVEKVERERVELSRDRNDRAMDRSMKTERQLEKEARERREAERIAEEKERMTEKKNTRRKETRSEAEKVQQSSYEEIEFFNRIKQRMNNQSLYTEFLKCLTMFSQGILSKAELGLMVKDLLSKHRDLFDWFRNFIGLDATALENLERSDSERAEEIIKPPVELDYKNMRRYGPSYRGFPKNYVPVLCSGRTPLCNSVLNDMWVSVCIGSEDSFKSSRHNQFEEMLFKCDDDRFELDLVIECNMHCIRVLEEIPPSLPSQDEDTPLTEELDVVCRRNIERIYGEKAMEMLECLYERPLAVLPVLVRRLKMKDQEWVKTRREWNKIWREVSDKNYYKAIDYQSFQFKQTDKKSMANKVLLADIKQRLKRREEEPKRRGRERDVSIMDESSTDRPDEESHKPISSGPQLEFTLSDPTMFDNMFELVSFCAEKNNINKAERERIDTFFKKFVKVFFFIDKLPIPNKEDKLKIFQEKTEKREGKEDEDKMDVEKEEETIPPMIDANGKRSQVFYGNNSFYCMFRLLQILYDRLSKAKDMAYAQSTSSNFAYLLNTKETFIGGEERYKLFLKNLWASVSNAKESNTYEEECRSLLGNGAYVLFTMGTVISTFTKQLQTVLAEEDCNKLLALYSSMATKSNAERDNAYHSHCISLLGEDKCYRFEFEFSPKVGLFTIELLDSAHHPPRYIDFSVTPVTKHAKWLAYVENWLKEDGSALESKRHNVFLKRNVRKAKKEGVRADIVKDYQLEARVSLTNFRLFYVTDTTDFLFRKMTPSVQTVDPSKKSARLDSVVEKIKHYKATAPPPKPAPETTIPSKLVEQVLNASETAPNPTLSAMDAAIITSAAENADHEKNTMQGETVVPVQMDVAGAVTAATTALDNAIIQNSMDEK</sequence>
<dbReference type="InterPro" id="IPR003822">
    <property type="entry name" value="PAH"/>
</dbReference>
<name>A0A2P6NXF3_9EUKA</name>
<keyword evidence="5" id="KW-0804">Transcription</keyword>
<dbReference type="FunCoup" id="A0A2P6NXF3">
    <property type="interactions" value="649"/>
</dbReference>
<dbReference type="FunFam" id="1.20.1160.11:FF:000003">
    <property type="entry name" value="Paired amphipathic helix SIN3-like protein"/>
    <property type="match status" value="1"/>
</dbReference>
<keyword evidence="4" id="KW-0805">Transcription regulation</keyword>
<dbReference type="STRING" id="1890364.A0A2P6NXF3"/>
<dbReference type="FunFam" id="1.20.1160.11:FF:000002">
    <property type="entry name" value="Paired amphipathic helix protein SIN3"/>
    <property type="match status" value="1"/>
</dbReference>
<dbReference type="InterPro" id="IPR039774">
    <property type="entry name" value="Sin3-like"/>
</dbReference>
<dbReference type="Proteomes" id="UP000241769">
    <property type="component" value="Unassembled WGS sequence"/>
</dbReference>
<keyword evidence="11" id="KW-1185">Reference proteome</keyword>
<dbReference type="InParanoid" id="A0A2P6NXF3"/>
<comment type="subcellular location">
    <subcellularLocation>
        <location evidence="1 7">Nucleus</location>
    </subcellularLocation>
</comment>